<dbReference type="GO" id="GO:0005886">
    <property type="term" value="C:plasma membrane"/>
    <property type="evidence" value="ECO:0007669"/>
    <property type="project" value="TreeGrafter"/>
</dbReference>
<dbReference type="PANTHER" id="PTHR19139:SF199">
    <property type="entry name" value="MIP17260P"/>
    <property type="match status" value="1"/>
</dbReference>
<evidence type="ECO:0000313" key="9">
    <source>
        <dbReference type="Proteomes" id="UP000011083"/>
    </source>
</evidence>
<dbReference type="AlphaFoldDB" id="L8HCR2"/>
<evidence type="ECO:0000256" key="3">
    <source>
        <dbReference type="ARBA" id="ARBA00022692"/>
    </source>
</evidence>
<dbReference type="Gene3D" id="1.20.1080.10">
    <property type="entry name" value="Glycerol uptake facilitator protein"/>
    <property type="match status" value="1"/>
</dbReference>
<feature type="transmembrane region" description="Helical" evidence="7">
    <location>
        <begin position="158"/>
        <end position="176"/>
    </location>
</feature>
<dbReference type="VEuPathDB" id="AmoebaDB:ACA1_321930"/>
<organism evidence="8 9">
    <name type="scientific">Acanthamoeba castellanii (strain ATCC 30010 / Neff)</name>
    <dbReference type="NCBI Taxonomy" id="1257118"/>
    <lineage>
        <taxon>Eukaryota</taxon>
        <taxon>Amoebozoa</taxon>
        <taxon>Discosea</taxon>
        <taxon>Longamoebia</taxon>
        <taxon>Centramoebida</taxon>
        <taxon>Acanthamoebidae</taxon>
        <taxon>Acanthamoeba</taxon>
    </lineage>
</organism>
<evidence type="ECO:0000256" key="6">
    <source>
        <dbReference type="RuleBase" id="RU000477"/>
    </source>
</evidence>
<dbReference type="InterPro" id="IPR000425">
    <property type="entry name" value="MIP"/>
</dbReference>
<accession>L8HCR2</accession>
<protein>
    <submittedName>
        <fullName evidence="8">Transporter, major intrinsic protein (MIP) superfamily protein</fullName>
    </submittedName>
</protein>
<dbReference type="GO" id="GO:0015250">
    <property type="term" value="F:water channel activity"/>
    <property type="evidence" value="ECO:0007669"/>
    <property type="project" value="TreeGrafter"/>
</dbReference>
<reference evidence="8 9" key="1">
    <citation type="journal article" date="2013" name="Genome Biol.">
        <title>Genome of Acanthamoeba castellanii highlights extensive lateral gene transfer and early evolution of tyrosine kinase signaling.</title>
        <authorList>
            <person name="Clarke M."/>
            <person name="Lohan A.J."/>
            <person name="Liu B."/>
            <person name="Lagkouvardos I."/>
            <person name="Roy S."/>
            <person name="Zafar N."/>
            <person name="Bertelli C."/>
            <person name="Schilde C."/>
            <person name="Kianianmomeni A."/>
            <person name="Burglin T.R."/>
            <person name="Frech C."/>
            <person name="Turcotte B."/>
            <person name="Kopec K.O."/>
            <person name="Synnott J.M."/>
            <person name="Choo C."/>
            <person name="Paponov I."/>
            <person name="Finkler A."/>
            <person name="Soon Heng Tan C."/>
            <person name="Hutchins A.P."/>
            <person name="Weinmeier T."/>
            <person name="Rattei T."/>
            <person name="Chu J.S."/>
            <person name="Gimenez G."/>
            <person name="Irimia M."/>
            <person name="Rigden D.J."/>
            <person name="Fitzpatrick D.A."/>
            <person name="Lorenzo-Morales J."/>
            <person name="Bateman A."/>
            <person name="Chiu C.H."/>
            <person name="Tang P."/>
            <person name="Hegemann P."/>
            <person name="Fromm H."/>
            <person name="Raoult D."/>
            <person name="Greub G."/>
            <person name="Miranda-Saavedra D."/>
            <person name="Chen N."/>
            <person name="Nash P."/>
            <person name="Ginger M.L."/>
            <person name="Horn M."/>
            <person name="Schaap P."/>
            <person name="Caler L."/>
            <person name="Loftus B."/>
        </authorList>
    </citation>
    <scope>NUCLEOTIDE SEQUENCE [LARGE SCALE GENOMIC DNA]</scope>
    <source>
        <strain evidence="8 9">Neff</strain>
    </source>
</reference>
<dbReference type="Proteomes" id="UP000011083">
    <property type="component" value="Unassembled WGS sequence"/>
</dbReference>
<keyword evidence="9" id="KW-1185">Reference proteome</keyword>
<dbReference type="KEGG" id="acan:ACA1_321930"/>
<dbReference type="PANTHER" id="PTHR19139">
    <property type="entry name" value="AQUAPORIN TRANSPORTER"/>
    <property type="match status" value="1"/>
</dbReference>
<keyword evidence="5 7" id="KW-0472">Membrane</keyword>
<dbReference type="STRING" id="1257118.L8HCR2"/>
<feature type="transmembrane region" description="Helical" evidence="7">
    <location>
        <begin position="295"/>
        <end position="314"/>
    </location>
</feature>
<feature type="transmembrane region" description="Helical" evidence="7">
    <location>
        <begin position="131"/>
        <end position="152"/>
    </location>
</feature>
<dbReference type="PRINTS" id="PR00783">
    <property type="entry name" value="MINTRINSICP"/>
</dbReference>
<dbReference type="RefSeq" id="XP_004348670.1">
    <property type="nucleotide sequence ID" value="XM_004348620.1"/>
</dbReference>
<evidence type="ECO:0000256" key="1">
    <source>
        <dbReference type="ARBA" id="ARBA00004141"/>
    </source>
</evidence>
<dbReference type="OrthoDB" id="13694at2759"/>
<dbReference type="InterPro" id="IPR034294">
    <property type="entry name" value="Aquaporin_transptr"/>
</dbReference>
<dbReference type="InterPro" id="IPR023271">
    <property type="entry name" value="Aquaporin-like"/>
</dbReference>
<dbReference type="SUPFAM" id="SSF81338">
    <property type="entry name" value="Aquaporin-like"/>
    <property type="match status" value="1"/>
</dbReference>
<name>L8HCR2_ACACF</name>
<dbReference type="EMBL" id="KB007889">
    <property type="protein sequence ID" value="ELR22156.1"/>
    <property type="molecule type" value="Genomic_DNA"/>
</dbReference>
<comment type="subcellular location">
    <subcellularLocation>
        <location evidence="1">Membrane</location>
        <topology evidence="1">Multi-pass membrane protein</topology>
    </subcellularLocation>
</comment>
<feature type="transmembrane region" description="Helical" evidence="7">
    <location>
        <begin position="250"/>
        <end position="269"/>
    </location>
</feature>
<feature type="transmembrane region" description="Helical" evidence="7">
    <location>
        <begin position="219"/>
        <end position="238"/>
    </location>
</feature>
<gene>
    <name evidence="8" type="ORF">ACA1_321930</name>
</gene>
<sequence length="319" mass="34657">MSVVQRLTAAFRTNPTERAHLLTSTAGGCIQQPPLCLGTGEEEGGLRATALHVTDDELRHLKDFTTSEPLASQEAASACTAENLCSSRVWLYGDRQTWQDWGISLWSEFLGTFLMVFVGCGIGVRGATKEVNSMAFFLVIIFIVEAFVPFSGAHFNPVVSLVMFLSGVTCLSLLVLHTLVQCFAATVASYLMLLLLPETEKMNCAVTTVQEAWHNPMGIWKAICMEAIMTGVLIYVILTTGLHSKSKERNALSTLAVACTVATLILLGGDLTGTSMNPARSLGPAIACGYWQYQWIYFVGPPIGAVLAWVSYTLTHHKI</sequence>
<evidence type="ECO:0000313" key="8">
    <source>
        <dbReference type="EMBL" id="ELR22156.1"/>
    </source>
</evidence>
<comment type="similarity">
    <text evidence="2 6">Belongs to the MIP/aquaporin (TC 1.A.8) family.</text>
</comment>
<feature type="transmembrane region" description="Helical" evidence="7">
    <location>
        <begin position="103"/>
        <end position="124"/>
    </location>
</feature>
<evidence type="ECO:0000256" key="7">
    <source>
        <dbReference type="SAM" id="Phobius"/>
    </source>
</evidence>
<dbReference type="PROSITE" id="PS51257">
    <property type="entry name" value="PROKAR_LIPOPROTEIN"/>
    <property type="match status" value="1"/>
</dbReference>
<evidence type="ECO:0000256" key="5">
    <source>
        <dbReference type="ARBA" id="ARBA00023136"/>
    </source>
</evidence>
<dbReference type="GeneID" id="14923088"/>
<keyword evidence="3 6" id="KW-0812">Transmembrane</keyword>
<keyword evidence="4 7" id="KW-1133">Transmembrane helix</keyword>
<keyword evidence="6" id="KW-0813">Transport</keyword>
<dbReference type="Pfam" id="PF00230">
    <property type="entry name" value="MIP"/>
    <property type="match status" value="1"/>
</dbReference>
<proteinExistence type="inferred from homology"/>
<evidence type="ECO:0000256" key="4">
    <source>
        <dbReference type="ARBA" id="ARBA00022989"/>
    </source>
</evidence>
<evidence type="ECO:0000256" key="2">
    <source>
        <dbReference type="ARBA" id="ARBA00006175"/>
    </source>
</evidence>